<dbReference type="STRING" id="1447883.A0A2B7XW36"/>
<dbReference type="EMBL" id="PDNA01000107">
    <property type="protein sequence ID" value="PGH13165.1"/>
    <property type="molecule type" value="Genomic_DNA"/>
</dbReference>
<comment type="caution">
    <text evidence="3">The sequence shown here is derived from an EMBL/GenBank/DDBJ whole genome shotgun (WGS) entry which is preliminary data.</text>
</comment>
<dbReference type="Proteomes" id="UP000224634">
    <property type="component" value="Unassembled WGS sequence"/>
</dbReference>
<accession>A0A2B7XW36</accession>
<protein>
    <recommendedName>
        <fullName evidence="2">PD-(D/E)XK nuclease-like domain-containing protein</fullName>
    </recommendedName>
</protein>
<keyword evidence="4" id="KW-1185">Reference proteome</keyword>
<evidence type="ECO:0000313" key="3">
    <source>
        <dbReference type="EMBL" id="PGH13165.1"/>
    </source>
</evidence>
<sequence length="332" mass="36830">MDSEEKKTKEVQEFMRQLVDRVENPLPTSLRSRLRAQKIGDDHGQHDDATPEEAKLRDSIEEIMEDVNEKLGKNGDETAWTEVVTPLLELIIDQRGALFETMQVQAVSISPQSLIPAFVRQPFAFKKVNIAVFLSDSRQEIQRLYVAIQKRHPLLLLSQSEDATVGHFFQFAALEVKSPDGSYYGASVQFAIWLAAGLEKMRQLKDLAGASSSGGSPADQLSDPGSHLPLYPGIAVVVQAWYLHLAAKAMDGTVAIYAPWLIGDTTNRWGIFRIVAALEALRSWGEAIYYPWLRDHIMMPLASEMLASDQWTTATISSSAASGVVEQEGQSE</sequence>
<dbReference type="InterPro" id="IPR046797">
    <property type="entry name" value="PDDEXK_12"/>
</dbReference>
<dbReference type="OrthoDB" id="4207404at2759"/>
<gene>
    <name evidence="3" type="ORF">AJ80_06411</name>
</gene>
<feature type="compositionally biased region" description="Basic and acidic residues" evidence="1">
    <location>
        <begin position="38"/>
        <end position="53"/>
    </location>
</feature>
<reference evidence="3 4" key="1">
    <citation type="submission" date="2017-10" db="EMBL/GenBank/DDBJ databases">
        <title>Comparative genomics in systemic dimorphic fungi from Ajellomycetaceae.</title>
        <authorList>
            <person name="Munoz J.F."/>
            <person name="Mcewen J.G."/>
            <person name="Clay O.K."/>
            <person name="Cuomo C.A."/>
        </authorList>
    </citation>
    <scope>NUCLEOTIDE SEQUENCE [LARGE SCALE GENOMIC DNA]</scope>
    <source>
        <strain evidence="3 4">UAMH7299</strain>
    </source>
</reference>
<evidence type="ECO:0000256" key="1">
    <source>
        <dbReference type="SAM" id="MobiDB-lite"/>
    </source>
</evidence>
<organism evidence="3 4">
    <name type="scientific">Polytolypa hystricis (strain UAMH7299)</name>
    <dbReference type="NCBI Taxonomy" id="1447883"/>
    <lineage>
        <taxon>Eukaryota</taxon>
        <taxon>Fungi</taxon>
        <taxon>Dikarya</taxon>
        <taxon>Ascomycota</taxon>
        <taxon>Pezizomycotina</taxon>
        <taxon>Eurotiomycetes</taxon>
        <taxon>Eurotiomycetidae</taxon>
        <taxon>Onygenales</taxon>
        <taxon>Onygenales incertae sedis</taxon>
        <taxon>Polytolypa</taxon>
    </lineage>
</organism>
<name>A0A2B7XW36_POLH7</name>
<evidence type="ECO:0000259" key="2">
    <source>
        <dbReference type="Pfam" id="PF20516"/>
    </source>
</evidence>
<feature type="region of interest" description="Disordered" evidence="1">
    <location>
        <begin position="25"/>
        <end position="53"/>
    </location>
</feature>
<dbReference type="AlphaFoldDB" id="A0A2B7XW36"/>
<evidence type="ECO:0000313" key="4">
    <source>
        <dbReference type="Proteomes" id="UP000224634"/>
    </source>
</evidence>
<feature type="domain" description="PD-(D/E)XK nuclease-like" evidence="2">
    <location>
        <begin position="45"/>
        <end position="289"/>
    </location>
</feature>
<proteinExistence type="predicted"/>
<dbReference type="Pfam" id="PF20516">
    <property type="entry name" value="PDDEXK_12"/>
    <property type="match status" value="1"/>
</dbReference>